<keyword evidence="1" id="KW-0540">Nuclease</keyword>
<dbReference type="GO" id="GO:0003676">
    <property type="term" value="F:nucleic acid binding"/>
    <property type="evidence" value="ECO:0007669"/>
    <property type="project" value="InterPro"/>
</dbReference>
<reference evidence="5 6" key="1">
    <citation type="submission" date="2018-11" db="EMBL/GenBank/DDBJ databases">
        <title>Genome assembly of Steccherinum ochraceum LE-BIN_3174, the white-rot fungus of the Steccherinaceae family (The Residual Polyporoid clade, Polyporales, Basidiomycota).</title>
        <authorList>
            <person name="Fedorova T.V."/>
            <person name="Glazunova O.A."/>
            <person name="Landesman E.O."/>
            <person name="Moiseenko K.V."/>
            <person name="Psurtseva N.V."/>
            <person name="Savinova O.S."/>
            <person name="Shakhova N.V."/>
            <person name="Tyazhelova T.V."/>
            <person name="Vasina D.V."/>
        </authorList>
    </citation>
    <scope>NUCLEOTIDE SEQUENCE [LARGE SCALE GENOMIC DNA]</scope>
    <source>
        <strain evidence="5 6">LE-BIN_3174</strain>
    </source>
</reference>
<keyword evidence="4" id="KW-0732">Signal</keyword>
<dbReference type="AlphaFoldDB" id="A0A4R0RJ01"/>
<comment type="caution">
    <text evidence="5">The sequence shown here is derived from an EMBL/GenBank/DDBJ whole genome shotgun (WGS) entry which is preliminary data.</text>
</comment>
<evidence type="ECO:0008006" key="7">
    <source>
        <dbReference type="Google" id="ProtNLM"/>
    </source>
</evidence>
<dbReference type="InterPro" id="IPR047021">
    <property type="entry name" value="REXO1/3/4-like"/>
</dbReference>
<gene>
    <name evidence="5" type="ORF">EIP91_000555</name>
</gene>
<accession>A0A4R0RJ01</accession>
<dbReference type="InterPro" id="IPR036397">
    <property type="entry name" value="RNaseH_sf"/>
</dbReference>
<dbReference type="EMBL" id="RWJN01000110">
    <property type="protein sequence ID" value="TCD67092.1"/>
    <property type="molecule type" value="Genomic_DNA"/>
</dbReference>
<dbReference type="PANTHER" id="PTHR12801">
    <property type="entry name" value="RNA EXONUCLEASE REXO1 / RECO3 FAMILY MEMBER-RELATED"/>
    <property type="match status" value="1"/>
</dbReference>
<dbReference type="PANTHER" id="PTHR12801:SF45">
    <property type="entry name" value="RNA EXONUCLEASE 4"/>
    <property type="match status" value="1"/>
</dbReference>
<keyword evidence="2" id="KW-0378">Hydrolase</keyword>
<dbReference type="SUPFAM" id="SSF53098">
    <property type="entry name" value="Ribonuclease H-like"/>
    <property type="match status" value="1"/>
</dbReference>
<protein>
    <recommendedName>
        <fullName evidence="7">Exonuclease domain-containing protein</fullName>
    </recommendedName>
</protein>
<name>A0A4R0RJ01_9APHY</name>
<sequence length="116" mass="12052">MSKLTSPTPALIIGLACTVVGVGPGGSTHMLASVAVVDYRGQTLLDTYVQPTMQVSDYRTATTGIVEGHLAPGSAMRFQDVQARVADLMKGKVVVGHSLWLDLSGTRVADAGAPEL</sequence>
<evidence type="ECO:0000313" key="6">
    <source>
        <dbReference type="Proteomes" id="UP000292702"/>
    </source>
</evidence>
<proteinExistence type="predicted"/>
<dbReference type="InterPro" id="IPR012337">
    <property type="entry name" value="RNaseH-like_sf"/>
</dbReference>
<dbReference type="GO" id="GO:0005634">
    <property type="term" value="C:nucleus"/>
    <property type="evidence" value="ECO:0007669"/>
    <property type="project" value="TreeGrafter"/>
</dbReference>
<dbReference type="GO" id="GO:0004527">
    <property type="term" value="F:exonuclease activity"/>
    <property type="evidence" value="ECO:0007669"/>
    <property type="project" value="UniProtKB-KW"/>
</dbReference>
<dbReference type="Proteomes" id="UP000292702">
    <property type="component" value="Unassembled WGS sequence"/>
</dbReference>
<evidence type="ECO:0000256" key="2">
    <source>
        <dbReference type="ARBA" id="ARBA00022801"/>
    </source>
</evidence>
<organism evidence="5 6">
    <name type="scientific">Steccherinum ochraceum</name>
    <dbReference type="NCBI Taxonomy" id="92696"/>
    <lineage>
        <taxon>Eukaryota</taxon>
        <taxon>Fungi</taxon>
        <taxon>Dikarya</taxon>
        <taxon>Basidiomycota</taxon>
        <taxon>Agaricomycotina</taxon>
        <taxon>Agaricomycetes</taxon>
        <taxon>Polyporales</taxon>
        <taxon>Steccherinaceae</taxon>
        <taxon>Steccherinum</taxon>
    </lineage>
</organism>
<evidence type="ECO:0000256" key="4">
    <source>
        <dbReference type="SAM" id="SignalP"/>
    </source>
</evidence>
<evidence type="ECO:0000313" key="5">
    <source>
        <dbReference type="EMBL" id="TCD67092.1"/>
    </source>
</evidence>
<dbReference type="STRING" id="92696.A0A4R0RJ01"/>
<dbReference type="PROSITE" id="PS51257">
    <property type="entry name" value="PROKAR_LIPOPROTEIN"/>
    <property type="match status" value="1"/>
</dbReference>
<dbReference type="OrthoDB" id="8191639at2759"/>
<dbReference type="Gene3D" id="3.30.420.10">
    <property type="entry name" value="Ribonuclease H-like superfamily/Ribonuclease H"/>
    <property type="match status" value="1"/>
</dbReference>
<evidence type="ECO:0000256" key="3">
    <source>
        <dbReference type="ARBA" id="ARBA00022839"/>
    </source>
</evidence>
<feature type="chain" id="PRO_5020948322" description="Exonuclease domain-containing protein" evidence="4">
    <location>
        <begin position="22"/>
        <end position="116"/>
    </location>
</feature>
<keyword evidence="3" id="KW-0269">Exonuclease</keyword>
<evidence type="ECO:0000256" key="1">
    <source>
        <dbReference type="ARBA" id="ARBA00022722"/>
    </source>
</evidence>
<feature type="signal peptide" evidence="4">
    <location>
        <begin position="1"/>
        <end position="21"/>
    </location>
</feature>
<keyword evidence="6" id="KW-1185">Reference proteome</keyword>